<evidence type="ECO:0000313" key="6">
    <source>
        <dbReference type="Proteomes" id="UP000490939"/>
    </source>
</evidence>
<dbReference type="GO" id="GO:0016787">
    <property type="term" value="F:hydrolase activity"/>
    <property type="evidence" value="ECO:0007669"/>
    <property type="project" value="UniProtKB-KW"/>
</dbReference>
<evidence type="ECO:0000259" key="2">
    <source>
        <dbReference type="Pfam" id="PF07859"/>
    </source>
</evidence>
<evidence type="ECO:0000313" key="3">
    <source>
        <dbReference type="EMBL" id="KAE9979297.1"/>
    </source>
</evidence>
<dbReference type="InterPro" id="IPR013094">
    <property type="entry name" value="AB_hydrolase_3"/>
</dbReference>
<dbReference type="InterPro" id="IPR029058">
    <property type="entry name" value="AB_hydrolase_fold"/>
</dbReference>
<organism evidence="4 5">
    <name type="scientific">Venturia inaequalis</name>
    <name type="common">Apple scab fungus</name>
    <dbReference type="NCBI Taxonomy" id="5025"/>
    <lineage>
        <taxon>Eukaryota</taxon>
        <taxon>Fungi</taxon>
        <taxon>Dikarya</taxon>
        <taxon>Ascomycota</taxon>
        <taxon>Pezizomycotina</taxon>
        <taxon>Dothideomycetes</taxon>
        <taxon>Pleosporomycetidae</taxon>
        <taxon>Venturiales</taxon>
        <taxon>Venturiaceae</taxon>
        <taxon>Venturia</taxon>
    </lineage>
</organism>
<dbReference type="PANTHER" id="PTHR48081">
    <property type="entry name" value="AB HYDROLASE SUPERFAMILY PROTEIN C4A8.06C"/>
    <property type="match status" value="1"/>
</dbReference>
<dbReference type="EMBL" id="WNWR01000418">
    <property type="protein sequence ID" value="KAE9979297.1"/>
    <property type="molecule type" value="Genomic_DNA"/>
</dbReference>
<evidence type="ECO:0000256" key="1">
    <source>
        <dbReference type="ARBA" id="ARBA00022801"/>
    </source>
</evidence>
<feature type="domain" description="Alpha/beta hydrolase fold-3" evidence="2">
    <location>
        <begin position="73"/>
        <end position="286"/>
    </location>
</feature>
<protein>
    <recommendedName>
        <fullName evidence="2">Alpha/beta hydrolase fold-3 domain-containing protein</fullName>
    </recommendedName>
</protein>
<evidence type="ECO:0000313" key="5">
    <source>
        <dbReference type="Proteomes" id="UP000433883"/>
    </source>
</evidence>
<dbReference type="AlphaFoldDB" id="A0A8H3Z4K9"/>
<dbReference type="EMBL" id="WNWQ01000009">
    <property type="protein sequence ID" value="KAE9985149.1"/>
    <property type="molecule type" value="Genomic_DNA"/>
</dbReference>
<accession>A0A8H3Z4K9</accession>
<evidence type="ECO:0000313" key="4">
    <source>
        <dbReference type="EMBL" id="KAE9985149.1"/>
    </source>
</evidence>
<keyword evidence="1" id="KW-0378">Hydrolase</keyword>
<gene>
    <name evidence="4" type="ORF">BLS_009627</name>
    <name evidence="3" type="ORF">EG327_007068</name>
</gene>
<sequence length="316" mass="35093">MDSPPSHSLLTYLRLKIFATIARLLTSLVARIPTPRPSKSITLKSRSNHEIKANIYNSKRFPPTPGKPHPVLLNWHGSGFMMPLHGQDEHFCKLIAEKTDYTVIDLNYRLAPENPFPAGLDDVRDAIAYVLAYPEIFDPSRIALSGFSAGAGLLLAACGLLPPHAEDGKCIGNLVEKIVAVYPPADLSKKPGAKRAPEGGQGTIPPWLGRIFNDAYMPPGVNRQDPRVSPTYIDAEKLPESIFFITCGKDNLAWEAEKMVTRIKDERKGRTGDVSFRRFDGVHHGWDKNPKKGSEDERKRDEAYSLVVDFLNRKAG</sequence>
<dbReference type="Pfam" id="PF07859">
    <property type="entry name" value="Abhydrolase_3"/>
    <property type="match status" value="1"/>
</dbReference>
<proteinExistence type="predicted"/>
<dbReference type="PANTHER" id="PTHR48081:SF8">
    <property type="entry name" value="ALPHA_BETA HYDROLASE FOLD-3 DOMAIN-CONTAINING PROTEIN-RELATED"/>
    <property type="match status" value="1"/>
</dbReference>
<comment type="caution">
    <text evidence="4">The sequence shown here is derived from an EMBL/GenBank/DDBJ whole genome shotgun (WGS) entry which is preliminary data.</text>
</comment>
<dbReference type="Proteomes" id="UP000490939">
    <property type="component" value="Unassembled WGS sequence"/>
</dbReference>
<dbReference type="Gene3D" id="3.40.50.1820">
    <property type="entry name" value="alpha/beta hydrolase"/>
    <property type="match status" value="1"/>
</dbReference>
<dbReference type="SUPFAM" id="SSF53474">
    <property type="entry name" value="alpha/beta-Hydrolases"/>
    <property type="match status" value="1"/>
</dbReference>
<reference evidence="4 5" key="1">
    <citation type="submission" date="2019-11" db="EMBL/GenBank/DDBJ databases">
        <title>Venturia inaequalis Genome Resource.</title>
        <authorList>
            <person name="Lichtner F.J."/>
        </authorList>
    </citation>
    <scope>NUCLEOTIDE SEQUENCE [LARGE SCALE GENOMIC DNA]</scope>
    <source>
        <strain evidence="4">Bline_iso_100314</strain>
        <strain evidence="3 6">DMI_063113</strain>
    </source>
</reference>
<dbReference type="InterPro" id="IPR050300">
    <property type="entry name" value="GDXG_lipolytic_enzyme"/>
</dbReference>
<dbReference type="Proteomes" id="UP000433883">
    <property type="component" value="Unassembled WGS sequence"/>
</dbReference>
<name>A0A8H3Z4K9_VENIN</name>
<keyword evidence="6" id="KW-1185">Reference proteome</keyword>